<evidence type="ECO:0000313" key="4">
    <source>
        <dbReference type="Proteomes" id="UP000271162"/>
    </source>
</evidence>
<protein>
    <submittedName>
        <fullName evidence="3 5">Uncharacterized protein</fullName>
    </submittedName>
</protein>
<dbReference type="AlphaFoldDB" id="A0A0N4YC79"/>
<feature type="transmembrane region" description="Helical" evidence="2">
    <location>
        <begin position="110"/>
        <end position="129"/>
    </location>
</feature>
<keyword evidence="2" id="KW-0812">Transmembrane</keyword>
<keyword evidence="4" id="KW-1185">Reference proteome</keyword>
<evidence type="ECO:0000313" key="3">
    <source>
        <dbReference type="EMBL" id="VDL77724.1"/>
    </source>
</evidence>
<dbReference type="Proteomes" id="UP000271162">
    <property type="component" value="Unassembled WGS sequence"/>
</dbReference>
<proteinExistence type="predicted"/>
<name>A0A0N4YC79_NIPBR</name>
<evidence type="ECO:0000313" key="5">
    <source>
        <dbReference type="WBParaSite" id="NBR_0001413401-mRNA-1"/>
    </source>
</evidence>
<organism evidence="5">
    <name type="scientific">Nippostrongylus brasiliensis</name>
    <name type="common">Rat hookworm</name>
    <dbReference type="NCBI Taxonomy" id="27835"/>
    <lineage>
        <taxon>Eukaryota</taxon>
        <taxon>Metazoa</taxon>
        <taxon>Ecdysozoa</taxon>
        <taxon>Nematoda</taxon>
        <taxon>Chromadorea</taxon>
        <taxon>Rhabditida</taxon>
        <taxon>Rhabditina</taxon>
        <taxon>Rhabditomorpha</taxon>
        <taxon>Strongyloidea</taxon>
        <taxon>Heligmosomidae</taxon>
        <taxon>Nippostrongylus</taxon>
    </lineage>
</organism>
<accession>A0A0N4YC79</accession>
<gene>
    <name evidence="3" type="ORF">NBR_LOCUS14135</name>
</gene>
<evidence type="ECO:0000256" key="2">
    <source>
        <dbReference type="SAM" id="Phobius"/>
    </source>
</evidence>
<keyword evidence="2" id="KW-0472">Membrane</keyword>
<reference evidence="3 4" key="2">
    <citation type="submission" date="2018-11" db="EMBL/GenBank/DDBJ databases">
        <authorList>
            <consortium name="Pathogen Informatics"/>
        </authorList>
    </citation>
    <scope>NUCLEOTIDE SEQUENCE [LARGE SCALE GENOMIC DNA]</scope>
</reference>
<sequence>MTTSPLSLSLRNRTSLESPSVIREINFTGCRRQSIPSRSPNSNSPPWYEPIRATTCSSWAVRTPPIQSASRGTPPRPRSITLPTTSNWPHQHPGTNQPGKRRLDDGASTSAVILWSSVMLNFIYMLYFISGRLGDED</sequence>
<feature type="region of interest" description="Disordered" evidence="1">
    <location>
        <begin position="64"/>
        <end position="104"/>
    </location>
</feature>
<feature type="compositionally biased region" description="Polar residues" evidence="1">
    <location>
        <begin position="81"/>
        <end position="98"/>
    </location>
</feature>
<dbReference type="WBParaSite" id="NBR_0001413401-mRNA-1">
    <property type="protein sequence ID" value="NBR_0001413401-mRNA-1"/>
    <property type="gene ID" value="NBR_0001413401"/>
</dbReference>
<keyword evidence="2" id="KW-1133">Transmembrane helix</keyword>
<reference evidence="5" key="1">
    <citation type="submission" date="2017-02" db="UniProtKB">
        <authorList>
            <consortium name="WormBaseParasite"/>
        </authorList>
    </citation>
    <scope>IDENTIFICATION</scope>
</reference>
<evidence type="ECO:0000256" key="1">
    <source>
        <dbReference type="SAM" id="MobiDB-lite"/>
    </source>
</evidence>
<dbReference type="EMBL" id="UYSL01021253">
    <property type="protein sequence ID" value="VDL77724.1"/>
    <property type="molecule type" value="Genomic_DNA"/>
</dbReference>